<dbReference type="PROSITE" id="PS51257">
    <property type="entry name" value="PROKAR_LIPOPROTEIN"/>
    <property type="match status" value="1"/>
</dbReference>
<evidence type="ECO:0000313" key="2">
    <source>
        <dbReference type="Proteomes" id="UP000282818"/>
    </source>
</evidence>
<name>A0A437QBB2_9GAMM</name>
<proteinExistence type="predicted"/>
<sequence length="68" mass="7227">MKNEGYSIEIVSAAMMSASCVYTTYSVAGNEGILTPKGIDAIADKYKETLSFVQTSKKAELEAKSGKA</sequence>
<comment type="caution">
    <text evidence="1">The sequence shown here is derived from an EMBL/GenBank/DDBJ whole genome shotgun (WGS) entry which is preliminary data.</text>
</comment>
<reference evidence="1 2" key="1">
    <citation type="submission" date="2019-01" db="EMBL/GenBank/DDBJ databases">
        <authorList>
            <person name="Chen W.-M."/>
        </authorList>
    </citation>
    <scope>NUCLEOTIDE SEQUENCE [LARGE SCALE GENOMIC DNA]</scope>
    <source>
        <strain evidence="1 2">HPM-16</strain>
    </source>
</reference>
<gene>
    <name evidence="1" type="ORF">EOE65_07455</name>
</gene>
<protein>
    <submittedName>
        <fullName evidence="1">DUF3144 domain-containing protein</fullName>
    </submittedName>
</protein>
<accession>A0A437QBB2</accession>
<evidence type="ECO:0000313" key="1">
    <source>
        <dbReference type="EMBL" id="RVU31848.1"/>
    </source>
</evidence>
<dbReference type="EMBL" id="SACQ01000002">
    <property type="protein sequence ID" value="RVU31848.1"/>
    <property type="molecule type" value="Genomic_DNA"/>
</dbReference>
<organism evidence="1 2">
    <name type="scientific">Neptunomonas marina</name>
    <dbReference type="NCBI Taxonomy" id="1815562"/>
    <lineage>
        <taxon>Bacteria</taxon>
        <taxon>Pseudomonadati</taxon>
        <taxon>Pseudomonadota</taxon>
        <taxon>Gammaproteobacteria</taxon>
        <taxon>Oceanospirillales</taxon>
        <taxon>Oceanospirillaceae</taxon>
        <taxon>Neptunomonas</taxon>
    </lineage>
</organism>
<keyword evidence="2" id="KW-1185">Reference proteome</keyword>
<dbReference type="AlphaFoldDB" id="A0A437QBB2"/>
<dbReference type="Proteomes" id="UP000282818">
    <property type="component" value="Unassembled WGS sequence"/>
</dbReference>